<evidence type="ECO:0000313" key="1">
    <source>
        <dbReference type="EMBL" id="AUZ46875.1"/>
    </source>
</evidence>
<dbReference type="Proteomes" id="UP000239888">
    <property type="component" value="Chromosome"/>
</dbReference>
<evidence type="ECO:0000313" key="2">
    <source>
        <dbReference type="Proteomes" id="UP000239888"/>
    </source>
</evidence>
<accession>A0A2L0RXP7</accession>
<gene>
    <name evidence="1" type="ORF">BOP93_15120</name>
</gene>
<dbReference type="KEGG" id="poi:BOP93_15120"/>
<protein>
    <submittedName>
        <fullName evidence="1">Uncharacterized protein</fullName>
    </submittedName>
</protein>
<dbReference type="EMBL" id="CP018049">
    <property type="protein sequence ID" value="AUZ46875.1"/>
    <property type="molecule type" value="Genomic_DNA"/>
</dbReference>
<organism evidence="1 2">
    <name type="scientific">Pseudomonas orientalis</name>
    <dbReference type="NCBI Taxonomy" id="76758"/>
    <lineage>
        <taxon>Bacteria</taxon>
        <taxon>Pseudomonadati</taxon>
        <taxon>Pseudomonadota</taxon>
        <taxon>Gammaproteobacteria</taxon>
        <taxon>Pseudomonadales</taxon>
        <taxon>Pseudomonadaceae</taxon>
        <taxon>Pseudomonas</taxon>
    </lineage>
</organism>
<sequence>MLRDIAQAKNIETLSIKLHHSAGWLTGLLQAKVIDFQAFEISHRERLAAETLPKLRFTSKAGR</sequence>
<proteinExistence type="predicted"/>
<dbReference type="AlphaFoldDB" id="A0A2L0RXP7"/>
<name>A0A2L0RXP7_9PSED</name>
<reference evidence="1 2" key="1">
    <citation type="journal article" date="2018" name="Front. Microbiol.">
        <title>Pseudomonas orientalis F9: A Potent Antagonist against Phytopathogens with Phytotoxic Effect in the Apple Flower.</title>
        <authorList>
            <person name="Zengerer V."/>
            <person name="Schmid M."/>
            <person name="Bieri M."/>
            <person name="Muller D.C."/>
            <person name="Remus-Emsermann M.N.P."/>
            <person name="Ahrens C.H."/>
            <person name="Pelludat C."/>
        </authorList>
    </citation>
    <scope>NUCLEOTIDE SEQUENCE [LARGE SCALE GENOMIC DNA]</scope>
    <source>
        <strain evidence="1 2">F9</strain>
    </source>
</reference>